<dbReference type="STRING" id="595434.RISK_002980"/>
<name>A0A0J1BEH2_RHOIS</name>
<dbReference type="PATRIC" id="fig|595434.4.peg.2840"/>
<dbReference type="RefSeq" id="WP_047814565.1">
    <property type="nucleotide sequence ID" value="NZ_LECT01000024.1"/>
</dbReference>
<dbReference type="Proteomes" id="UP000036367">
    <property type="component" value="Unassembled WGS sequence"/>
</dbReference>
<dbReference type="SUPFAM" id="SSF51395">
    <property type="entry name" value="FMN-linked oxidoreductases"/>
    <property type="match status" value="1"/>
</dbReference>
<sequence>MNFYQTLLRPLLFSLDAETAHHLAVEGCRWMGVLPGATNVARRCLDSHDPILKTEVAGLRFDNPIGLAAGWDKNGRALRMLDALGFGLVEIGSVSARESNGNPKPRLFRLPQDSAVIVNYGLPNDGAEIVAERLRSHRGRVPLGVNIVKTNDGTNAPACCDEQILSDYEFSARQLHPHADYLMFNLSCPNAQGGKSFFAEPGNIKRLLERLAPLQIQSPVFLKIAPNKDPGHLDRLLTQCERFDLVRGFCFNLPSKKPPLSVAPEHLIDKPGAVAGRPVTALINDCISELYRRMDRDRYIVIGAGGVFTPQDAYDKIRLGASLVQVYTSMIYEGPGVVKRICTGLAELLKRDGFAHVSEAVGTAHK</sequence>
<reference evidence="10" key="1">
    <citation type="submission" date="2015-05" db="EMBL/GenBank/DDBJ databases">
        <title>Permanent draft genome of Rhodopirellula islandicus K833.</title>
        <authorList>
            <person name="Kizina J."/>
            <person name="Richter M."/>
            <person name="Glockner F.O."/>
            <person name="Harder J."/>
        </authorList>
    </citation>
    <scope>NUCLEOTIDE SEQUENCE [LARGE SCALE GENOMIC DNA]</scope>
    <source>
        <strain evidence="10">K833</strain>
    </source>
</reference>
<feature type="domain" description="Dihydroorotate dehydrogenase catalytic" evidence="9">
    <location>
        <begin position="52"/>
        <end position="349"/>
    </location>
</feature>
<evidence type="ECO:0000256" key="4">
    <source>
        <dbReference type="ARBA" id="ARBA00022643"/>
    </source>
</evidence>
<dbReference type="AlphaFoldDB" id="A0A0J1BEH2"/>
<dbReference type="InterPro" id="IPR005719">
    <property type="entry name" value="Dihydroorotate_DH_2"/>
</dbReference>
<dbReference type="PANTHER" id="PTHR48109:SF4">
    <property type="entry name" value="DIHYDROOROTATE DEHYDROGENASE (QUINONE), MITOCHONDRIAL"/>
    <property type="match status" value="1"/>
</dbReference>
<evidence type="ECO:0000256" key="7">
    <source>
        <dbReference type="ARBA" id="ARBA00023136"/>
    </source>
</evidence>
<dbReference type="GO" id="GO:0106430">
    <property type="term" value="F:dihydroorotate dehydrogenase (quinone) activity"/>
    <property type="evidence" value="ECO:0007669"/>
    <property type="project" value="UniProtKB-EC"/>
</dbReference>
<dbReference type="NCBIfam" id="TIGR01036">
    <property type="entry name" value="pyrD_sub2"/>
    <property type="match status" value="1"/>
</dbReference>
<proteinExistence type="predicted"/>
<evidence type="ECO:0000313" key="11">
    <source>
        <dbReference type="Proteomes" id="UP000036367"/>
    </source>
</evidence>
<evidence type="ECO:0000259" key="9">
    <source>
        <dbReference type="Pfam" id="PF01180"/>
    </source>
</evidence>
<dbReference type="InterPro" id="IPR050074">
    <property type="entry name" value="DHO_dehydrogenase"/>
</dbReference>
<dbReference type="Pfam" id="PF01180">
    <property type="entry name" value="DHO_dh"/>
    <property type="match status" value="1"/>
</dbReference>
<protein>
    <recommendedName>
        <fullName evidence="8">Dihydroorotate dehydrogenase (quinone)</fullName>
        <ecNumber evidence="8">1.3.5.2</ecNumber>
    </recommendedName>
</protein>
<dbReference type="Gene3D" id="3.20.20.70">
    <property type="entry name" value="Aldolase class I"/>
    <property type="match status" value="1"/>
</dbReference>
<comment type="pathway">
    <text evidence="2">Pyrimidine metabolism; UMP biosynthesis via de novo pathway.</text>
</comment>
<evidence type="ECO:0000256" key="5">
    <source>
        <dbReference type="ARBA" id="ARBA00022975"/>
    </source>
</evidence>
<dbReference type="InterPro" id="IPR005720">
    <property type="entry name" value="Dihydroorotate_DH_cat"/>
</dbReference>
<dbReference type="InterPro" id="IPR013785">
    <property type="entry name" value="Aldolase_TIM"/>
</dbReference>
<dbReference type="EMBL" id="LECT01000024">
    <property type="protein sequence ID" value="KLU04987.1"/>
    <property type="molecule type" value="Genomic_DNA"/>
</dbReference>
<keyword evidence="3" id="KW-0285">Flavoprotein</keyword>
<comment type="caution">
    <text evidence="10">The sequence shown here is derived from an EMBL/GenBank/DDBJ whole genome shotgun (WGS) entry which is preliminary data.</text>
</comment>
<accession>A0A0J1BEH2</accession>
<keyword evidence="5" id="KW-0665">Pyrimidine biosynthesis</keyword>
<evidence type="ECO:0000256" key="8">
    <source>
        <dbReference type="NCBIfam" id="TIGR01036"/>
    </source>
</evidence>
<evidence type="ECO:0000313" key="10">
    <source>
        <dbReference type="EMBL" id="KLU04987.1"/>
    </source>
</evidence>
<dbReference type="PANTHER" id="PTHR48109">
    <property type="entry name" value="DIHYDROOROTATE DEHYDROGENASE (QUINONE), MITOCHONDRIAL-RELATED"/>
    <property type="match status" value="1"/>
</dbReference>
<dbReference type="NCBIfam" id="NF003652">
    <property type="entry name" value="PRK05286.2-5"/>
    <property type="match status" value="1"/>
</dbReference>
<evidence type="ECO:0000256" key="6">
    <source>
        <dbReference type="ARBA" id="ARBA00023002"/>
    </source>
</evidence>
<keyword evidence="4" id="KW-0288">FMN</keyword>
<dbReference type="GO" id="GO:0005886">
    <property type="term" value="C:plasma membrane"/>
    <property type="evidence" value="ECO:0007669"/>
    <property type="project" value="TreeGrafter"/>
</dbReference>
<keyword evidence="7" id="KW-0472">Membrane</keyword>
<comment type="cofactor">
    <cofactor evidence="1">
        <name>FMN</name>
        <dbReference type="ChEBI" id="CHEBI:58210"/>
    </cofactor>
</comment>
<evidence type="ECO:0000256" key="1">
    <source>
        <dbReference type="ARBA" id="ARBA00001917"/>
    </source>
</evidence>
<dbReference type="FunFam" id="3.20.20.70:FF:000492">
    <property type="entry name" value="Dihydroorotate dehydrogenase (quinone)"/>
    <property type="match status" value="1"/>
</dbReference>
<dbReference type="GO" id="GO:0009220">
    <property type="term" value="P:pyrimidine ribonucleotide biosynthetic process"/>
    <property type="evidence" value="ECO:0007669"/>
    <property type="project" value="UniProtKB-UniRule"/>
</dbReference>
<evidence type="ECO:0000256" key="3">
    <source>
        <dbReference type="ARBA" id="ARBA00022630"/>
    </source>
</evidence>
<gene>
    <name evidence="10" type="ORF">RISK_002980</name>
</gene>
<dbReference type="EC" id="1.3.5.2" evidence="8"/>
<organism evidence="10 11">
    <name type="scientific">Rhodopirellula islandica</name>
    <dbReference type="NCBI Taxonomy" id="595434"/>
    <lineage>
        <taxon>Bacteria</taxon>
        <taxon>Pseudomonadati</taxon>
        <taxon>Planctomycetota</taxon>
        <taxon>Planctomycetia</taxon>
        <taxon>Pirellulales</taxon>
        <taxon>Pirellulaceae</taxon>
        <taxon>Rhodopirellula</taxon>
    </lineage>
</organism>
<keyword evidence="11" id="KW-1185">Reference proteome</keyword>
<dbReference type="GO" id="GO:0006207">
    <property type="term" value="P:'de novo' pyrimidine nucleobase biosynthetic process"/>
    <property type="evidence" value="ECO:0007669"/>
    <property type="project" value="UniProtKB-UniRule"/>
</dbReference>
<dbReference type="CDD" id="cd04738">
    <property type="entry name" value="DHOD_2_like"/>
    <property type="match status" value="1"/>
</dbReference>
<dbReference type="GO" id="GO:0005737">
    <property type="term" value="C:cytoplasm"/>
    <property type="evidence" value="ECO:0007669"/>
    <property type="project" value="InterPro"/>
</dbReference>
<dbReference type="OrthoDB" id="9794954at2"/>
<keyword evidence="6 10" id="KW-0560">Oxidoreductase</keyword>
<evidence type="ECO:0000256" key="2">
    <source>
        <dbReference type="ARBA" id="ARBA00004725"/>
    </source>
</evidence>